<keyword evidence="8 9" id="KW-0472">Membrane</keyword>
<dbReference type="InterPro" id="IPR006153">
    <property type="entry name" value="Cation/H_exchanger_TM"/>
</dbReference>
<feature type="transmembrane region" description="Helical" evidence="9">
    <location>
        <begin position="192"/>
        <end position="211"/>
    </location>
</feature>
<evidence type="ECO:0000256" key="7">
    <source>
        <dbReference type="ARBA" id="ARBA00023065"/>
    </source>
</evidence>
<dbReference type="SUPFAM" id="SSF116726">
    <property type="entry name" value="TrkA C-terminal domain-like"/>
    <property type="match status" value="1"/>
</dbReference>
<evidence type="ECO:0000256" key="8">
    <source>
        <dbReference type="ARBA" id="ARBA00023136"/>
    </source>
</evidence>
<keyword evidence="4" id="KW-0050">Antiport</keyword>
<dbReference type="RefSeq" id="WP_380772200.1">
    <property type="nucleotide sequence ID" value="NZ_JBHUEO010000005.1"/>
</dbReference>
<sequence>MESESSLISLVIVMLVAFVTPLLLHRFRLFFIPVVVAEIIMGLIIGKSGLNIISHGMWLDTLSTLGFIFLMFLSGLEIDFSAFGRSGKRGELPNGKKEPNPLAVSFAIFVGIFLLSIILSYWFVRAGFVDNMMLMTLIISTISLGVVVPTLKEADLMKTGIGQTILLVAVIADLATMILLSVFVSLSGDSGGQMWLILVLFATGVVFYFIGAQFKKGNMIARLSSGTVQIGTRAIFTLIMVLVVLSESVGAENILGAFIAGTLVSLLNPDQQMIRQLDSFGYGFFIPIFFVMVGVDLNLWALLSNRNMLLLIPLLLMALFISKLVPVLLLRRWYDKNTVWASAFLLTSTLSLVIAAAKIAERMNVITAEMSGTLILVAVITCILTPVLFKKWFPKENTVKKKTRVNFVGANQMSLAVSKELNATEFDVTIYHKKIEKADSPTADSTFDIKEIDGYDEAILEKEGVFTADILFIATGDEELNATLSIAAKERDIDRVIARTESPDLAKLLAEQDVEVFSMMLATTALIKALIESPHIADIMTSEEIALHEIQLKNRTYDQMTLREFPFTGDVIIVRIFRGKDSIIPHGDTELQYNDRLIVTGSFEYVEELTRELQYK</sequence>
<feature type="transmembrane region" description="Helical" evidence="9">
    <location>
        <begin position="280"/>
        <end position="303"/>
    </location>
</feature>
<dbReference type="Gene3D" id="3.30.70.1450">
    <property type="entry name" value="Regulator of K+ conductance, C-terminal domain"/>
    <property type="match status" value="1"/>
</dbReference>
<evidence type="ECO:0000256" key="3">
    <source>
        <dbReference type="ARBA" id="ARBA00022448"/>
    </source>
</evidence>
<feature type="transmembrane region" description="Helical" evidence="9">
    <location>
        <begin position="29"/>
        <end position="50"/>
    </location>
</feature>
<protein>
    <submittedName>
        <fullName evidence="11">Monovalent cation:proton antiporter family protein</fullName>
    </submittedName>
</protein>
<keyword evidence="5 9" id="KW-0812">Transmembrane</keyword>
<feature type="transmembrane region" description="Helical" evidence="9">
    <location>
        <begin position="372"/>
        <end position="393"/>
    </location>
</feature>
<feature type="transmembrane region" description="Helical" evidence="9">
    <location>
        <begin position="134"/>
        <end position="152"/>
    </location>
</feature>
<comment type="subcellular location">
    <subcellularLocation>
        <location evidence="1">Membrane</location>
        <topology evidence="1">Multi-pass membrane protein</topology>
    </subcellularLocation>
</comment>
<dbReference type="InterPro" id="IPR038770">
    <property type="entry name" value="Na+/solute_symporter_sf"/>
</dbReference>
<dbReference type="Gene3D" id="1.20.1530.20">
    <property type="match status" value="1"/>
</dbReference>
<evidence type="ECO:0000256" key="9">
    <source>
        <dbReference type="SAM" id="Phobius"/>
    </source>
</evidence>
<dbReference type="PANTHER" id="PTHR43562">
    <property type="entry name" value="NAPA-TYPE SODIUM/HYDROGEN ANTIPORTER"/>
    <property type="match status" value="1"/>
</dbReference>
<dbReference type="Pfam" id="PF00999">
    <property type="entry name" value="Na_H_Exchanger"/>
    <property type="match status" value="1"/>
</dbReference>
<feature type="transmembrane region" description="Helical" evidence="9">
    <location>
        <begin position="223"/>
        <end position="245"/>
    </location>
</feature>
<keyword evidence="7" id="KW-0406">Ion transport</keyword>
<comment type="caution">
    <text evidence="11">The sequence shown here is derived from an EMBL/GenBank/DDBJ whole genome shotgun (WGS) entry which is preliminary data.</text>
</comment>
<gene>
    <name evidence="11" type="ORF">ACFSCZ_02665</name>
</gene>
<feature type="domain" description="RCK C-terminal" evidence="10">
    <location>
        <begin position="534"/>
        <end position="615"/>
    </location>
</feature>
<evidence type="ECO:0000313" key="11">
    <source>
        <dbReference type="EMBL" id="MFD1705651.1"/>
    </source>
</evidence>
<keyword evidence="3" id="KW-0813">Transport</keyword>
<evidence type="ECO:0000256" key="5">
    <source>
        <dbReference type="ARBA" id="ARBA00022692"/>
    </source>
</evidence>
<evidence type="ECO:0000313" key="12">
    <source>
        <dbReference type="Proteomes" id="UP001597301"/>
    </source>
</evidence>
<keyword evidence="6 9" id="KW-1133">Transmembrane helix</keyword>
<evidence type="ECO:0000256" key="2">
    <source>
        <dbReference type="ARBA" id="ARBA00005551"/>
    </source>
</evidence>
<dbReference type="Gene3D" id="3.40.50.720">
    <property type="entry name" value="NAD(P)-binding Rossmann-like Domain"/>
    <property type="match status" value="1"/>
</dbReference>
<organism evidence="11 12">
    <name type="scientific">Siminovitchia sediminis</name>
    <dbReference type="NCBI Taxonomy" id="1274353"/>
    <lineage>
        <taxon>Bacteria</taxon>
        <taxon>Bacillati</taxon>
        <taxon>Bacillota</taxon>
        <taxon>Bacilli</taxon>
        <taxon>Bacillales</taxon>
        <taxon>Bacillaceae</taxon>
        <taxon>Siminovitchia</taxon>
    </lineage>
</organism>
<feature type="transmembrane region" description="Helical" evidence="9">
    <location>
        <begin position="6"/>
        <end position="24"/>
    </location>
</feature>
<dbReference type="InterPro" id="IPR036721">
    <property type="entry name" value="RCK_C_sf"/>
</dbReference>
<dbReference type="InterPro" id="IPR036291">
    <property type="entry name" value="NAD(P)-bd_dom_sf"/>
</dbReference>
<evidence type="ECO:0000256" key="4">
    <source>
        <dbReference type="ARBA" id="ARBA00022449"/>
    </source>
</evidence>
<feature type="transmembrane region" description="Helical" evidence="9">
    <location>
        <begin position="309"/>
        <end position="330"/>
    </location>
</feature>
<reference evidence="12" key="1">
    <citation type="journal article" date="2019" name="Int. J. Syst. Evol. Microbiol.">
        <title>The Global Catalogue of Microorganisms (GCM) 10K type strain sequencing project: providing services to taxonomists for standard genome sequencing and annotation.</title>
        <authorList>
            <consortium name="The Broad Institute Genomics Platform"/>
            <consortium name="The Broad Institute Genome Sequencing Center for Infectious Disease"/>
            <person name="Wu L."/>
            <person name="Ma J."/>
        </authorList>
    </citation>
    <scope>NUCLEOTIDE SEQUENCE [LARGE SCALE GENOMIC DNA]</scope>
    <source>
        <strain evidence="12">CGMCC 1.12295</strain>
    </source>
</reference>
<evidence type="ECO:0000259" key="10">
    <source>
        <dbReference type="PROSITE" id="PS51202"/>
    </source>
</evidence>
<evidence type="ECO:0000256" key="6">
    <source>
        <dbReference type="ARBA" id="ARBA00022989"/>
    </source>
</evidence>
<accession>A0ABW4KEP9</accession>
<comment type="similarity">
    <text evidence="2">Belongs to the monovalent cation:proton antiporter 2 (CPA2) transporter (TC 2.A.37) family.</text>
</comment>
<feature type="transmembrane region" description="Helical" evidence="9">
    <location>
        <begin position="339"/>
        <end position="360"/>
    </location>
</feature>
<name>A0ABW4KEP9_9BACI</name>
<dbReference type="SUPFAM" id="SSF51735">
    <property type="entry name" value="NAD(P)-binding Rossmann-fold domains"/>
    <property type="match status" value="1"/>
</dbReference>
<dbReference type="PANTHER" id="PTHR43562:SF1">
    <property type="entry name" value="NA(+)_H(+) ANTIPORTER YJBQ-RELATED"/>
    <property type="match status" value="1"/>
</dbReference>
<feature type="transmembrane region" description="Helical" evidence="9">
    <location>
        <begin position="164"/>
        <end position="186"/>
    </location>
</feature>
<dbReference type="Proteomes" id="UP001597301">
    <property type="component" value="Unassembled WGS sequence"/>
</dbReference>
<dbReference type="InterPro" id="IPR006037">
    <property type="entry name" value="RCK_C"/>
</dbReference>
<dbReference type="PROSITE" id="PS51202">
    <property type="entry name" value="RCK_C"/>
    <property type="match status" value="1"/>
</dbReference>
<evidence type="ECO:0000256" key="1">
    <source>
        <dbReference type="ARBA" id="ARBA00004141"/>
    </source>
</evidence>
<feature type="transmembrane region" description="Helical" evidence="9">
    <location>
        <begin position="251"/>
        <end position="268"/>
    </location>
</feature>
<dbReference type="EMBL" id="JBHUEO010000005">
    <property type="protein sequence ID" value="MFD1705651.1"/>
    <property type="molecule type" value="Genomic_DNA"/>
</dbReference>
<dbReference type="InterPro" id="IPR003148">
    <property type="entry name" value="RCK_N"/>
</dbReference>
<feature type="transmembrane region" description="Helical" evidence="9">
    <location>
        <begin position="102"/>
        <end position="122"/>
    </location>
</feature>
<keyword evidence="12" id="KW-1185">Reference proteome</keyword>
<dbReference type="Pfam" id="PF02080">
    <property type="entry name" value="TrkA_C"/>
    <property type="match status" value="1"/>
</dbReference>
<proteinExistence type="inferred from homology"/>
<dbReference type="Pfam" id="PF02254">
    <property type="entry name" value="TrkA_N"/>
    <property type="match status" value="1"/>
</dbReference>
<feature type="transmembrane region" description="Helical" evidence="9">
    <location>
        <begin position="62"/>
        <end position="82"/>
    </location>
</feature>